<keyword evidence="6 14" id="KW-0479">Metal-binding</keyword>
<dbReference type="InterPro" id="IPR001952">
    <property type="entry name" value="Alkaline_phosphatase"/>
</dbReference>
<evidence type="ECO:0000256" key="9">
    <source>
        <dbReference type="ARBA" id="ARBA00022842"/>
    </source>
</evidence>
<reference evidence="18" key="1">
    <citation type="journal article" date="2023" name="G3 (Bethesda)">
        <title>Whole genome assemblies of Zophobas morio and Tenebrio molitor.</title>
        <authorList>
            <person name="Kaur S."/>
            <person name="Stinson S.A."/>
            <person name="diCenzo G.C."/>
        </authorList>
    </citation>
    <scope>NUCLEOTIDE SEQUENCE</scope>
    <source>
        <strain evidence="18">QUZm001</strain>
    </source>
</reference>
<keyword evidence="17" id="KW-0732">Signal</keyword>
<dbReference type="EC" id="3.1.3.1" evidence="3 16"/>
<feature type="signal peptide" evidence="17">
    <location>
        <begin position="1"/>
        <end position="21"/>
    </location>
</feature>
<dbReference type="EMBL" id="JALNTZ010000003">
    <property type="protein sequence ID" value="KAJ3659742.1"/>
    <property type="molecule type" value="Genomic_DNA"/>
</dbReference>
<dbReference type="AlphaFoldDB" id="A0AA38ITK0"/>
<keyword evidence="9 14" id="KW-0460">Magnesium</keyword>
<evidence type="ECO:0000256" key="8">
    <source>
        <dbReference type="ARBA" id="ARBA00022833"/>
    </source>
</evidence>
<evidence type="ECO:0000256" key="13">
    <source>
        <dbReference type="PIRSR" id="PIRSR601952-1"/>
    </source>
</evidence>
<dbReference type="Pfam" id="PF00245">
    <property type="entry name" value="Alk_phosphatase"/>
    <property type="match status" value="1"/>
</dbReference>
<keyword evidence="8 14" id="KW-0862">Zinc</keyword>
<evidence type="ECO:0000256" key="7">
    <source>
        <dbReference type="ARBA" id="ARBA00022801"/>
    </source>
</evidence>
<feature type="binding site" evidence="14">
    <location>
        <position position="480"/>
    </location>
    <ligand>
        <name>Zn(2+)</name>
        <dbReference type="ChEBI" id="CHEBI:29105"/>
        <label>2</label>
    </ligand>
</feature>
<dbReference type="Gene3D" id="3.40.720.10">
    <property type="entry name" value="Alkaline Phosphatase, subunit A"/>
    <property type="match status" value="1"/>
</dbReference>
<keyword evidence="7 16" id="KW-0378">Hydrolase</keyword>
<dbReference type="SMART" id="SM00098">
    <property type="entry name" value="alkPPc"/>
    <property type="match status" value="1"/>
</dbReference>
<feature type="binding site" evidence="14">
    <location>
        <position position="351"/>
    </location>
    <ligand>
        <name>Mg(2+)</name>
        <dbReference type="ChEBI" id="CHEBI:18420"/>
    </ligand>
</feature>
<dbReference type="GO" id="GO:0098552">
    <property type="term" value="C:side of membrane"/>
    <property type="evidence" value="ECO:0007669"/>
    <property type="project" value="UniProtKB-KW"/>
</dbReference>
<proteinExistence type="inferred from homology"/>
<gene>
    <name evidence="18" type="ORF">Zmor_011416</name>
</gene>
<name>A0AA38ITK0_9CUCU</name>
<feature type="binding site" evidence="14">
    <location>
        <position position="360"/>
    </location>
    <ligand>
        <name>Zn(2+)</name>
        <dbReference type="ChEBI" id="CHEBI:29105"/>
        <label>2</label>
    </ligand>
</feature>
<keyword evidence="19" id="KW-1185">Reference proteome</keyword>
<evidence type="ECO:0000256" key="11">
    <source>
        <dbReference type="ARBA" id="ARBA00023180"/>
    </source>
</evidence>
<dbReference type="CDD" id="cd16012">
    <property type="entry name" value="ALP"/>
    <property type="match status" value="1"/>
</dbReference>
<dbReference type="PROSITE" id="PS00123">
    <property type="entry name" value="ALKALINE_PHOSPHATASE"/>
    <property type="match status" value="1"/>
</dbReference>
<keyword evidence="11" id="KW-0325">Glycoprotein</keyword>
<evidence type="ECO:0000256" key="17">
    <source>
        <dbReference type="SAM" id="SignalP"/>
    </source>
</evidence>
<evidence type="ECO:0000256" key="1">
    <source>
        <dbReference type="ARBA" id="ARBA00004609"/>
    </source>
</evidence>
<keyword evidence="4" id="KW-1003">Cell membrane</keyword>
<feature type="binding site" evidence="14">
    <location>
        <position position="356"/>
    </location>
    <ligand>
        <name>Zn(2+)</name>
        <dbReference type="ChEBI" id="CHEBI:29105"/>
        <label>2</label>
    </ligand>
</feature>
<dbReference type="PRINTS" id="PR00113">
    <property type="entry name" value="ALKPHPHTASE"/>
</dbReference>
<comment type="similarity">
    <text evidence="2 15">Belongs to the alkaline phosphatase family.</text>
</comment>
<dbReference type="PANTHER" id="PTHR11596">
    <property type="entry name" value="ALKALINE PHOSPHATASE"/>
    <property type="match status" value="1"/>
</dbReference>
<organism evidence="18 19">
    <name type="scientific">Zophobas morio</name>
    <dbReference type="NCBI Taxonomy" id="2755281"/>
    <lineage>
        <taxon>Eukaryota</taxon>
        <taxon>Metazoa</taxon>
        <taxon>Ecdysozoa</taxon>
        <taxon>Arthropoda</taxon>
        <taxon>Hexapoda</taxon>
        <taxon>Insecta</taxon>
        <taxon>Pterygota</taxon>
        <taxon>Neoptera</taxon>
        <taxon>Endopterygota</taxon>
        <taxon>Coleoptera</taxon>
        <taxon>Polyphaga</taxon>
        <taxon>Cucujiformia</taxon>
        <taxon>Tenebrionidae</taxon>
        <taxon>Zophobas</taxon>
    </lineage>
</organism>
<dbReference type="Proteomes" id="UP001168821">
    <property type="component" value="Unassembled WGS sequence"/>
</dbReference>
<feature type="active site" description="Phosphoserine intermediate" evidence="13">
    <location>
        <position position="133"/>
    </location>
</feature>
<feature type="binding site" evidence="14">
    <location>
        <position position="397"/>
    </location>
    <ligand>
        <name>Zn(2+)</name>
        <dbReference type="ChEBI" id="CHEBI:29105"/>
        <label>2</label>
    </ligand>
</feature>
<feature type="binding site" evidence="14">
    <location>
        <position position="82"/>
    </location>
    <ligand>
        <name>Zn(2+)</name>
        <dbReference type="ChEBI" id="CHEBI:29105"/>
        <label>2</label>
    </ligand>
</feature>
<evidence type="ECO:0000256" key="12">
    <source>
        <dbReference type="ARBA" id="ARBA00023288"/>
    </source>
</evidence>
<dbReference type="GO" id="GO:0005886">
    <property type="term" value="C:plasma membrane"/>
    <property type="evidence" value="ECO:0007669"/>
    <property type="project" value="UniProtKB-SubCell"/>
</dbReference>
<comment type="cofactor">
    <cofactor evidence="14">
        <name>Mg(2+)</name>
        <dbReference type="ChEBI" id="CHEBI:18420"/>
    </cofactor>
    <text evidence="14">Binds 1 Mg(2+) ion.</text>
</comment>
<evidence type="ECO:0000313" key="19">
    <source>
        <dbReference type="Proteomes" id="UP001168821"/>
    </source>
</evidence>
<accession>A0AA38ITK0</accession>
<evidence type="ECO:0000256" key="10">
    <source>
        <dbReference type="ARBA" id="ARBA00023136"/>
    </source>
</evidence>
<feature type="binding site" evidence="14">
    <location>
        <position position="198"/>
    </location>
    <ligand>
        <name>Mg(2+)</name>
        <dbReference type="ChEBI" id="CHEBI:18420"/>
    </ligand>
</feature>
<comment type="subcellular location">
    <subcellularLocation>
        <location evidence="1">Cell membrane</location>
        <topology evidence="1">Lipid-anchor</topology>
        <topology evidence="1">GPI-anchor</topology>
    </subcellularLocation>
</comment>
<feature type="binding site" evidence="14">
    <location>
        <position position="396"/>
    </location>
    <ligand>
        <name>Zn(2+)</name>
        <dbReference type="ChEBI" id="CHEBI:29105"/>
        <label>2</label>
    </ligand>
</feature>
<feature type="chain" id="PRO_5041418421" description="Alkaline phosphatase" evidence="17">
    <location>
        <begin position="22"/>
        <end position="554"/>
    </location>
</feature>
<dbReference type="PANTHER" id="PTHR11596:SF83">
    <property type="entry name" value="ALKALINE PHOSPHATASE 4"/>
    <property type="match status" value="1"/>
</dbReference>
<comment type="catalytic activity">
    <reaction evidence="16">
        <text>a phosphate monoester + H2O = an alcohol + phosphate</text>
        <dbReference type="Rhea" id="RHEA:15017"/>
        <dbReference type="ChEBI" id="CHEBI:15377"/>
        <dbReference type="ChEBI" id="CHEBI:30879"/>
        <dbReference type="ChEBI" id="CHEBI:43474"/>
        <dbReference type="ChEBI" id="CHEBI:67140"/>
        <dbReference type="EC" id="3.1.3.1"/>
    </reaction>
</comment>
<evidence type="ECO:0000256" key="5">
    <source>
        <dbReference type="ARBA" id="ARBA00022622"/>
    </source>
</evidence>
<dbReference type="SUPFAM" id="SSF53649">
    <property type="entry name" value="Alkaline phosphatase-like"/>
    <property type="match status" value="1"/>
</dbReference>
<comment type="caution">
    <text evidence="18">The sequence shown here is derived from an EMBL/GenBank/DDBJ whole genome shotgun (WGS) entry which is preliminary data.</text>
</comment>
<feature type="binding site" evidence="14">
    <location>
        <position position="82"/>
    </location>
    <ligand>
        <name>Mg(2+)</name>
        <dbReference type="ChEBI" id="CHEBI:18420"/>
    </ligand>
</feature>
<evidence type="ECO:0000313" key="18">
    <source>
        <dbReference type="EMBL" id="KAJ3659742.1"/>
    </source>
</evidence>
<keyword evidence="10" id="KW-0472">Membrane</keyword>
<comment type="cofactor">
    <cofactor evidence="14">
        <name>Zn(2+)</name>
        <dbReference type="ChEBI" id="CHEBI:29105"/>
    </cofactor>
    <text evidence="14">Binds 2 Zn(2+) ions.</text>
</comment>
<dbReference type="InterPro" id="IPR017850">
    <property type="entry name" value="Alkaline_phosphatase_core_sf"/>
</dbReference>
<evidence type="ECO:0000256" key="15">
    <source>
        <dbReference type="RuleBase" id="RU003946"/>
    </source>
</evidence>
<evidence type="ECO:0000256" key="3">
    <source>
        <dbReference type="ARBA" id="ARBA00012647"/>
    </source>
</evidence>
<evidence type="ECO:0000256" key="14">
    <source>
        <dbReference type="PIRSR" id="PIRSR601952-2"/>
    </source>
</evidence>
<evidence type="ECO:0000256" key="2">
    <source>
        <dbReference type="ARBA" id="ARBA00005984"/>
    </source>
</evidence>
<keyword evidence="5" id="KW-0336">GPI-anchor</keyword>
<evidence type="ECO:0000256" key="4">
    <source>
        <dbReference type="ARBA" id="ARBA00022475"/>
    </source>
</evidence>
<feature type="binding site" evidence="14">
    <location>
        <position position="196"/>
    </location>
    <ligand>
        <name>Mg(2+)</name>
        <dbReference type="ChEBI" id="CHEBI:18420"/>
    </ligand>
</feature>
<keyword evidence="12" id="KW-0449">Lipoprotein</keyword>
<dbReference type="InterPro" id="IPR018299">
    <property type="entry name" value="Alkaline_phosphatase_AS"/>
</dbReference>
<evidence type="ECO:0000256" key="16">
    <source>
        <dbReference type="RuleBase" id="RU003947"/>
    </source>
</evidence>
<evidence type="ECO:0000256" key="6">
    <source>
        <dbReference type="ARBA" id="ARBA00022723"/>
    </source>
</evidence>
<dbReference type="GO" id="GO:0004035">
    <property type="term" value="F:alkaline phosphatase activity"/>
    <property type="evidence" value="ECO:0007669"/>
    <property type="project" value="UniProtKB-EC"/>
</dbReference>
<sequence length="554" mass="61504">MATLPLVLYLLSFIFSQNIAAVIFETNKTLFENIEPTPDAQLLKEDQSFWYGVAGDYLEQMIKLDQEPKKHVAKNVVIMIGDGMGISTVTATRIYKGQRNYGKSGEDHRLVYEKFPNVALVKTYNVDMQVPDSAGTATALFAGVKTRYRAVGVDVQAHKEVPDPEIFEKSKVESIMDWAQRANKHTGIITTTRITHATPASTYAHSHHRNWECDSKVSQNFQPFVKDIARQLIEDAPGKNFKVILGGGYQQLGHITRNLSNSECIRTDGLNLTRSWIERHENLSAAFVSNNEQLANIGDVDYLLGLFHENNLPYELLRDKGPNGTPSLSEMTQKGLNILKKSPNGYVLMVEGGRIDHGHHSNYARLALAESAEFEKTVSLVVDKTDSDTLIIVTADHSHAMAINGYGRRGNDILGYGLETENDKPALTLTYANGPGFAYHYSPNVSSILGPWIDVRTDMNRLNNSKYRHLATFQTDAETHGGEDVGIFAAGPSSHLIRGVMEQNYVAHLISYAACIGPRATTNPYCDNFKSSGANYPSFSLLCVTSFILLSFRF</sequence>
<dbReference type="FunFam" id="3.40.720.10:FF:000008">
    <property type="entry name" value="Alkaline phosphatase"/>
    <property type="match status" value="1"/>
</dbReference>
<dbReference type="GO" id="GO:0046872">
    <property type="term" value="F:metal ion binding"/>
    <property type="evidence" value="ECO:0007669"/>
    <property type="project" value="UniProtKB-KW"/>
</dbReference>
<protein>
    <recommendedName>
        <fullName evidence="3 16">Alkaline phosphatase</fullName>
        <ecNumber evidence="3 16">3.1.3.1</ecNumber>
    </recommendedName>
</protein>